<dbReference type="EMBL" id="CP019476">
    <property type="protein sequence ID" value="UQC83878.1"/>
    <property type="molecule type" value="Genomic_DNA"/>
</dbReference>
<dbReference type="GeneID" id="73343362"/>
<organism evidence="1 2">
    <name type="scientific">Colletotrichum lupini</name>
    <dbReference type="NCBI Taxonomy" id="145971"/>
    <lineage>
        <taxon>Eukaryota</taxon>
        <taxon>Fungi</taxon>
        <taxon>Dikarya</taxon>
        <taxon>Ascomycota</taxon>
        <taxon>Pezizomycotina</taxon>
        <taxon>Sordariomycetes</taxon>
        <taxon>Hypocreomycetidae</taxon>
        <taxon>Glomerellales</taxon>
        <taxon>Glomerellaceae</taxon>
        <taxon>Colletotrichum</taxon>
        <taxon>Colletotrichum acutatum species complex</taxon>
    </lineage>
</organism>
<protein>
    <submittedName>
        <fullName evidence="1">Uncharacterized protein</fullName>
    </submittedName>
</protein>
<dbReference type="Proteomes" id="UP000830671">
    <property type="component" value="Chromosome 4"/>
</dbReference>
<keyword evidence="2" id="KW-1185">Reference proteome</keyword>
<evidence type="ECO:0000313" key="2">
    <source>
        <dbReference type="Proteomes" id="UP000830671"/>
    </source>
</evidence>
<dbReference type="AlphaFoldDB" id="A0A9Q8SUV2"/>
<name>A0A9Q8SUV2_9PEZI</name>
<dbReference type="KEGG" id="clup:CLUP02_09374"/>
<sequence>MNDPRTRTNLCDTRRDVVSRRNRRITTLCVHCMTVLHSFICTVSSNKLLHVIYQPCIISSPRLLISIYRLSNYSGYSEANETLRQSTLRAMRLKTEAITPLATIQAFNVRQARLDSLCTLPTASLRTNTYRAVLPIRQLTLAQPHRSNSRPPPHAYISPH</sequence>
<reference evidence="1" key="1">
    <citation type="journal article" date="2021" name="Mol. Plant Microbe Interact.">
        <title>Complete Genome Sequence of the Plant-Pathogenic Fungus Colletotrichum lupini.</title>
        <authorList>
            <person name="Baroncelli R."/>
            <person name="Pensec F."/>
            <person name="Da Lio D."/>
            <person name="Boufleur T."/>
            <person name="Vicente I."/>
            <person name="Sarrocco S."/>
            <person name="Picot A."/>
            <person name="Baraldi E."/>
            <person name="Sukno S."/>
            <person name="Thon M."/>
            <person name="Le Floch G."/>
        </authorList>
    </citation>
    <scope>NUCLEOTIDE SEQUENCE</scope>
    <source>
        <strain evidence="1">IMI 504893</strain>
    </source>
</reference>
<proteinExistence type="predicted"/>
<gene>
    <name evidence="1" type="ORF">CLUP02_09374</name>
</gene>
<accession>A0A9Q8SUV2</accession>
<evidence type="ECO:0000313" key="1">
    <source>
        <dbReference type="EMBL" id="UQC83878.1"/>
    </source>
</evidence>
<dbReference type="RefSeq" id="XP_049145496.1">
    <property type="nucleotide sequence ID" value="XM_049288352.1"/>
</dbReference>